<dbReference type="RefSeq" id="WP_014237471.1">
    <property type="nucleotide sequence ID" value="NC_016616.1"/>
</dbReference>
<dbReference type="Proteomes" id="UP000005633">
    <property type="component" value="Chromosome"/>
</dbReference>
<dbReference type="EMBL" id="CP003153">
    <property type="protein sequence ID" value="AEV26777.1"/>
    <property type="molecule type" value="Genomic_DNA"/>
</dbReference>
<reference evidence="2 3" key="1">
    <citation type="journal article" date="2012" name="J. Bacteriol.">
        <title>Complete genome sequence of the anaerobic perchlorate-reducing bacterium Azospira suillum strain PS.</title>
        <authorList>
            <person name="Byrne-Bailey K.G."/>
            <person name="Coates J.D."/>
        </authorList>
    </citation>
    <scope>NUCLEOTIDE SEQUENCE [LARGE SCALE GENOMIC DNA]</scope>
    <source>
        <strain evidence="3">ATCC BAA-33 / DSM 13638 / PS</strain>
    </source>
</reference>
<sequence>MEEPECNQSTDDGNESKASISKEKKAQEAEYADTDNHDTDDVQGVGARPLDLLESRAAMVTYK</sequence>
<evidence type="ECO:0000256" key="1">
    <source>
        <dbReference type="SAM" id="MobiDB-lite"/>
    </source>
</evidence>
<protein>
    <submittedName>
        <fullName evidence="2">Uncharacterized protein</fullName>
    </submittedName>
</protein>
<feature type="compositionally biased region" description="Polar residues" evidence="1">
    <location>
        <begin position="1"/>
        <end position="11"/>
    </location>
</feature>
<gene>
    <name evidence="2" type="ordered locus">Dsui_2417</name>
</gene>
<proteinExistence type="predicted"/>
<evidence type="ECO:0000313" key="3">
    <source>
        <dbReference type="Proteomes" id="UP000005633"/>
    </source>
</evidence>
<organism evidence="2 3">
    <name type="scientific">Azospira oryzae (strain ATCC BAA-33 / DSM 13638 / PS)</name>
    <name type="common">Dechlorosoma suillum</name>
    <dbReference type="NCBI Taxonomy" id="640081"/>
    <lineage>
        <taxon>Bacteria</taxon>
        <taxon>Pseudomonadati</taxon>
        <taxon>Pseudomonadota</taxon>
        <taxon>Betaproteobacteria</taxon>
        <taxon>Rhodocyclales</taxon>
        <taxon>Rhodocyclaceae</taxon>
        <taxon>Azospira</taxon>
    </lineage>
</organism>
<evidence type="ECO:0000313" key="2">
    <source>
        <dbReference type="EMBL" id="AEV26777.1"/>
    </source>
</evidence>
<feature type="region of interest" description="Disordered" evidence="1">
    <location>
        <begin position="1"/>
        <end position="49"/>
    </location>
</feature>
<accession>G8QLY7</accession>
<dbReference type="OrthoDB" id="9932705at2"/>
<dbReference type="AlphaFoldDB" id="G8QLY7"/>
<name>G8QLY7_AZOOP</name>
<dbReference type="KEGG" id="dsu:Dsui_2417"/>
<feature type="compositionally biased region" description="Basic and acidic residues" evidence="1">
    <location>
        <begin position="20"/>
        <end position="40"/>
    </location>
</feature>
<dbReference type="HOGENOM" id="CLU_2876045_0_0_4"/>